<reference evidence="3" key="1">
    <citation type="submission" date="2013-08" db="EMBL/GenBank/DDBJ databases">
        <authorList>
            <person name="Mendez C."/>
            <person name="Richter M."/>
            <person name="Ferrer M."/>
            <person name="Sanchez J."/>
        </authorList>
    </citation>
    <scope>NUCLEOTIDE SEQUENCE</scope>
</reference>
<dbReference type="Pfam" id="PF10385">
    <property type="entry name" value="RNA_pol_Rpb2_45"/>
    <property type="match status" value="1"/>
</dbReference>
<keyword evidence="3" id="KW-0548">Nucleotidyltransferase</keyword>
<protein>
    <submittedName>
        <fullName evidence="3">DNA-directed RNA polymerase, beta subunit, external 1 domain protein</fullName>
        <ecNumber evidence="3">2.7.7.6</ecNumber>
    </submittedName>
</protein>
<gene>
    <name evidence="3" type="ORF">B1B_00205</name>
</gene>
<dbReference type="GO" id="GO:0006351">
    <property type="term" value="P:DNA-templated transcription"/>
    <property type="evidence" value="ECO:0007669"/>
    <property type="project" value="InterPro"/>
</dbReference>
<dbReference type="EC" id="2.7.7.6" evidence="3"/>
<name>T1CB56_9ZZZZ</name>
<comment type="catalytic activity">
    <reaction evidence="1">
        <text>RNA(n) + a ribonucleoside 5'-triphosphate = RNA(n+1) + diphosphate</text>
        <dbReference type="Rhea" id="RHEA:21248"/>
        <dbReference type="Rhea" id="RHEA-COMP:14527"/>
        <dbReference type="Rhea" id="RHEA-COMP:17342"/>
        <dbReference type="ChEBI" id="CHEBI:33019"/>
        <dbReference type="ChEBI" id="CHEBI:61557"/>
        <dbReference type="ChEBI" id="CHEBI:140395"/>
        <dbReference type="EC" id="2.7.7.6"/>
    </reaction>
</comment>
<evidence type="ECO:0000256" key="1">
    <source>
        <dbReference type="ARBA" id="ARBA00048552"/>
    </source>
</evidence>
<keyword evidence="3" id="KW-0240">DNA-directed RNA polymerase</keyword>
<evidence type="ECO:0000259" key="2">
    <source>
        <dbReference type="Pfam" id="PF10385"/>
    </source>
</evidence>
<reference evidence="3" key="2">
    <citation type="journal article" date="2014" name="ISME J.">
        <title>Microbial stratification in low pH oxic and suboxic macroscopic growths along an acid mine drainage.</title>
        <authorList>
            <person name="Mendez-Garcia C."/>
            <person name="Mesa V."/>
            <person name="Sprenger R.R."/>
            <person name="Richter M."/>
            <person name="Diez M.S."/>
            <person name="Solano J."/>
            <person name="Bargiela R."/>
            <person name="Golyshina O.V."/>
            <person name="Manteca A."/>
            <person name="Ramos J.L."/>
            <person name="Gallego J.R."/>
            <person name="Llorente I."/>
            <person name="Martins Dos Santos V.A."/>
            <person name="Jensen O.N."/>
            <person name="Pelaez A.I."/>
            <person name="Sanchez J."/>
            <person name="Ferrer M."/>
        </authorList>
    </citation>
    <scope>NUCLEOTIDE SEQUENCE</scope>
</reference>
<keyword evidence="3" id="KW-0804">Transcription</keyword>
<comment type="caution">
    <text evidence="3">The sequence shown here is derived from an EMBL/GenBank/DDBJ whole genome shotgun (WGS) entry which is preliminary data.</text>
</comment>
<dbReference type="InterPro" id="IPR019462">
    <property type="entry name" value="DNA-dir_RNA_pol_bsu_external_1"/>
</dbReference>
<sequence>AGVTEVGIVPWVTDEIHFLSADEEDKYTVAQANAPISPEGKFLVEHTPARTRHTFKDVPIADVDFVDVSPKQIVSVATA</sequence>
<proteinExistence type="predicted"/>
<keyword evidence="3" id="KW-0808">Transferase</keyword>
<organism evidence="3">
    <name type="scientific">mine drainage metagenome</name>
    <dbReference type="NCBI Taxonomy" id="410659"/>
    <lineage>
        <taxon>unclassified sequences</taxon>
        <taxon>metagenomes</taxon>
        <taxon>ecological metagenomes</taxon>
    </lineage>
</organism>
<feature type="non-terminal residue" evidence="3">
    <location>
        <position position="1"/>
    </location>
</feature>
<dbReference type="AlphaFoldDB" id="T1CB56"/>
<accession>T1CB56</accession>
<dbReference type="InterPro" id="IPR042107">
    <property type="entry name" value="DNA-dir_RNA_pol_bsu_ext_1_sf"/>
</dbReference>
<dbReference type="SUPFAM" id="SSF64484">
    <property type="entry name" value="beta and beta-prime subunits of DNA dependent RNA-polymerase"/>
    <property type="match status" value="1"/>
</dbReference>
<evidence type="ECO:0000313" key="3">
    <source>
        <dbReference type="EMBL" id="EQD79447.1"/>
    </source>
</evidence>
<feature type="non-terminal residue" evidence="3">
    <location>
        <position position="79"/>
    </location>
</feature>
<feature type="domain" description="DNA-directed RNA polymerase beta subunit external 1" evidence="2">
    <location>
        <begin position="12"/>
        <end position="69"/>
    </location>
</feature>
<dbReference type="EMBL" id="AUZY01000158">
    <property type="protein sequence ID" value="EQD79447.1"/>
    <property type="molecule type" value="Genomic_DNA"/>
</dbReference>
<dbReference type="GO" id="GO:0000428">
    <property type="term" value="C:DNA-directed RNA polymerase complex"/>
    <property type="evidence" value="ECO:0007669"/>
    <property type="project" value="UniProtKB-KW"/>
</dbReference>
<dbReference type="GO" id="GO:0003899">
    <property type="term" value="F:DNA-directed RNA polymerase activity"/>
    <property type="evidence" value="ECO:0007669"/>
    <property type="project" value="UniProtKB-EC"/>
</dbReference>
<dbReference type="Gene3D" id="2.30.150.10">
    <property type="entry name" value="DNA-directed RNA polymerase, beta subunit, external 1 domain"/>
    <property type="match status" value="1"/>
</dbReference>